<dbReference type="Gene3D" id="3.30.465.10">
    <property type="match status" value="2"/>
</dbReference>
<dbReference type="PANTHER" id="PTHR13878">
    <property type="entry name" value="GULONOLACTONE OXIDASE"/>
    <property type="match status" value="1"/>
</dbReference>
<evidence type="ECO:0000256" key="2">
    <source>
        <dbReference type="ARBA" id="ARBA00023002"/>
    </source>
</evidence>
<sequence length="664" mass="72765">MLLNEYGAYFFALGLALGPSLVQSSPRNVYSRAATDTQPLFDYEKKQISMDTANSWSADDAALFGFDDISTNAHSVTNSSKGLRNGCKIFPGDPEWPSDDTWAKLNQTLEGVLIKTVPRASVCYAGANYDATSCASMSKNWTNSYDFREDPVEMLSPDTQGLTCQPPTLYNSTSCTLGGYPVYVVKALNAAQVQLAVNFARNNNIRLVIRNTGHDFLGKSGGAGSLSIWTHHMKDTRFIPQYSGPSKNGIAPWTGAAVKVGSGIQAYELYNFAHDNNVMAVGGEAQTVGVMGGYIQGGGHSPLSSMYGMAADQVLEMEIVTADGRFVTASPSSNQDLFWAVRGGGGSTFGVVTSVTVKVHPSIPATSVSLVFAAPLKPKDTFWAGVRAYFDNFPAWVDAGIYSYFYIMPISRGGPRVDGSAGKSGPMMIDAFMLRSFMAPNKTAAETEALLEPFTKKLESLGIVHTKNVKYYNTYFEAWKDSFPLEPSNLYGEAPGSRLFPRKNWEDHDLYEKTFAAIRKSYTPDRNILFLMLSPTLARGGNPDNAVNPAWRDTILHATQTIVWPANASVEDKKAVRKRFTEELQPWRDLTPGSGAYLSEADRNEPDWQEAFYGRNYERLLGIKRKLDPREVFFAATGVGSDGWEVRSESGLPDENGRLCRVGS</sequence>
<dbReference type="Pfam" id="PF08031">
    <property type="entry name" value="BBE"/>
    <property type="match status" value="1"/>
</dbReference>
<organism evidence="4 5">
    <name type="scientific">Aulographum hederae CBS 113979</name>
    <dbReference type="NCBI Taxonomy" id="1176131"/>
    <lineage>
        <taxon>Eukaryota</taxon>
        <taxon>Fungi</taxon>
        <taxon>Dikarya</taxon>
        <taxon>Ascomycota</taxon>
        <taxon>Pezizomycotina</taxon>
        <taxon>Dothideomycetes</taxon>
        <taxon>Pleosporomycetidae</taxon>
        <taxon>Aulographales</taxon>
        <taxon>Aulographaceae</taxon>
    </lineage>
</organism>
<dbReference type="PROSITE" id="PS51387">
    <property type="entry name" value="FAD_PCMH"/>
    <property type="match status" value="1"/>
</dbReference>
<dbReference type="EMBL" id="ML977173">
    <property type="protein sequence ID" value="KAF1983710.1"/>
    <property type="molecule type" value="Genomic_DNA"/>
</dbReference>
<protein>
    <recommendedName>
        <fullName evidence="3">FAD-binding PCMH-type domain-containing protein</fullName>
    </recommendedName>
</protein>
<dbReference type="PANTHER" id="PTHR13878:SF91">
    <property type="entry name" value="FAD BINDING DOMAIN PROTEIN (AFU_ORTHOLOGUE AFUA_6G12070)-RELATED"/>
    <property type="match status" value="1"/>
</dbReference>
<dbReference type="GO" id="GO:0071949">
    <property type="term" value="F:FAD binding"/>
    <property type="evidence" value="ECO:0007669"/>
    <property type="project" value="InterPro"/>
</dbReference>
<dbReference type="GO" id="GO:0016491">
    <property type="term" value="F:oxidoreductase activity"/>
    <property type="evidence" value="ECO:0007669"/>
    <property type="project" value="UniProtKB-KW"/>
</dbReference>
<keyword evidence="5" id="KW-1185">Reference proteome</keyword>
<name>A0A6G1GSE7_9PEZI</name>
<accession>A0A6G1GSE7</accession>
<dbReference type="InterPro" id="IPR050432">
    <property type="entry name" value="FAD-linked_Oxidoreductases_BP"/>
</dbReference>
<evidence type="ECO:0000259" key="3">
    <source>
        <dbReference type="PROSITE" id="PS51387"/>
    </source>
</evidence>
<dbReference type="InterPro" id="IPR036318">
    <property type="entry name" value="FAD-bd_PCMH-like_sf"/>
</dbReference>
<gene>
    <name evidence="4" type="ORF">K402DRAFT_396457</name>
</gene>
<dbReference type="InterPro" id="IPR016169">
    <property type="entry name" value="FAD-bd_PCMH_sub2"/>
</dbReference>
<evidence type="ECO:0000313" key="4">
    <source>
        <dbReference type="EMBL" id="KAF1983710.1"/>
    </source>
</evidence>
<dbReference type="OrthoDB" id="9983560at2759"/>
<keyword evidence="2" id="KW-0560">Oxidoreductase</keyword>
<evidence type="ECO:0000256" key="1">
    <source>
        <dbReference type="ARBA" id="ARBA00005466"/>
    </source>
</evidence>
<dbReference type="InterPro" id="IPR016166">
    <property type="entry name" value="FAD-bd_PCMH"/>
</dbReference>
<feature type="domain" description="FAD-binding PCMH-type" evidence="3">
    <location>
        <begin position="177"/>
        <end position="362"/>
    </location>
</feature>
<dbReference type="Pfam" id="PF01565">
    <property type="entry name" value="FAD_binding_4"/>
    <property type="match status" value="1"/>
</dbReference>
<dbReference type="SUPFAM" id="SSF56176">
    <property type="entry name" value="FAD-binding/transporter-associated domain-like"/>
    <property type="match status" value="1"/>
</dbReference>
<dbReference type="InterPro" id="IPR006094">
    <property type="entry name" value="Oxid_FAD_bind_N"/>
</dbReference>
<dbReference type="InterPro" id="IPR012951">
    <property type="entry name" value="BBE"/>
</dbReference>
<comment type="similarity">
    <text evidence="1">Belongs to the oxygen-dependent FAD-linked oxidoreductase family.</text>
</comment>
<proteinExistence type="inferred from homology"/>
<reference evidence="4" key="1">
    <citation type="journal article" date="2020" name="Stud. Mycol.">
        <title>101 Dothideomycetes genomes: a test case for predicting lifestyles and emergence of pathogens.</title>
        <authorList>
            <person name="Haridas S."/>
            <person name="Albert R."/>
            <person name="Binder M."/>
            <person name="Bloem J."/>
            <person name="Labutti K."/>
            <person name="Salamov A."/>
            <person name="Andreopoulos B."/>
            <person name="Baker S."/>
            <person name="Barry K."/>
            <person name="Bills G."/>
            <person name="Bluhm B."/>
            <person name="Cannon C."/>
            <person name="Castanera R."/>
            <person name="Culley D."/>
            <person name="Daum C."/>
            <person name="Ezra D."/>
            <person name="Gonzalez J."/>
            <person name="Henrissat B."/>
            <person name="Kuo A."/>
            <person name="Liang C."/>
            <person name="Lipzen A."/>
            <person name="Lutzoni F."/>
            <person name="Magnuson J."/>
            <person name="Mondo S."/>
            <person name="Nolan M."/>
            <person name="Ohm R."/>
            <person name="Pangilinan J."/>
            <person name="Park H.-J."/>
            <person name="Ramirez L."/>
            <person name="Alfaro M."/>
            <person name="Sun H."/>
            <person name="Tritt A."/>
            <person name="Yoshinaga Y."/>
            <person name="Zwiers L.-H."/>
            <person name="Turgeon B."/>
            <person name="Goodwin S."/>
            <person name="Spatafora J."/>
            <person name="Crous P."/>
            <person name="Grigoriev I."/>
        </authorList>
    </citation>
    <scope>NUCLEOTIDE SEQUENCE</scope>
    <source>
        <strain evidence="4">CBS 113979</strain>
    </source>
</reference>
<dbReference type="AlphaFoldDB" id="A0A6G1GSE7"/>
<dbReference type="Proteomes" id="UP000800041">
    <property type="component" value="Unassembled WGS sequence"/>
</dbReference>
<evidence type="ECO:0000313" key="5">
    <source>
        <dbReference type="Proteomes" id="UP000800041"/>
    </source>
</evidence>